<dbReference type="PATRIC" id="fig|1123269.5.peg.4741"/>
<reference evidence="1 2" key="1">
    <citation type="submission" date="2013-07" db="EMBL/GenBank/DDBJ databases">
        <title>Completed genome of Sphingomonas sanxanigenens NX02.</title>
        <authorList>
            <person name="Ma T."/>
            <person name="Huang H."/>
            <person name="Wu M."/>
            <person name="Li X."/>
            <person name="Li G."/>
        </authorList>
    </citation>
    <scope>NUCLEOTIDE SEQUENCE [LARGE SCALE GENOMIC DNA]</scope>
    <source>
        <strain evidence="1 2">NX02</strain>
    </source>
</reference>
<protein>
    <recommendedName>
        <fullName evidence="3">SGNH hydrolase-type esterase domain-containing protein</fullName>
    </recommendedName>
</protein>
<dbReference type="HOGENOM" id="CLU_762687_0_0_5"/>
<organism evidence="1 2">
    <name type="scientific">Sphingomonas sanxanigenens DSM 19645 = NX02</name>
    <dbReference type="NCBI Taxonomy" id="1123269"/>
    <lineage>
        <taxon>Bacteria</taxon>
        <taxon>Pseudomonadati</taxon>
        <taxon>Pseudomonadota</taxon>
        <taxon>Alphaproteobacteria</taxon>
        <taxon>Sphingomonadales</taxon>
        <taxon>Sphingomonadaceae</taxon>
        <taxon>Sphingomonas</taxon>
    </lineage>
</organism>
<evidence type="ECO:0008006" key="3">
    <source>
        <dbReference type="Google" id="ProtNLM"/>
    </source>
</evidence>
<dbReference type="OrthoDB" id="916975at2"/>
<keyword evidence="2" id="KW-1185">Reference proteome</keyword>
<sequence>MKPAMLFRVAATIVGLGVWTLIVGEIFLRIFAPQAIMPRYITGTPYGVRGNIPGAVYAHSTPDVFVEYRINAEGMRDDRNFPTTKPAGTCRVAMMGDSYFVGYELDLPQTLQARIEAGLKAAGYRTEVLNFAVSGFGTAEHLRTYQAKVRGFDPDLVLMQWQVTDYDDNSRAGLFKLEGDRLVKGADTYLPAVAAQDKLMKFAPYRLLADHSHLYNFAREQIGWRVKQLTAFFAKREAGPAENEVEQNTYVINQAQVDLAAALLRAARAEAAKDGAATIVVDIPNRTPDRVFSSSYDLMPADVKRDLPAVSAIPQFRAAARDPAAQLFFKNGARHLTPLGADLLARATVKRIVESGVLKDCRG</sequence>
<gene>
    <name evidence="1" type="ORF">NX02_24205</name>
</gene>
<dbReference type="eggNOG" id="COG2755">
    <property type="taxonomic scope" value="Bacteria"/>
</dbReference>
<name>W0AEX0_9SPHN</name>
<dbReference type="STRING" id="1123269.NX02_24205"/>
<evidence type="ECO:0000313" key="2">
    <source>
        <dbReference type="Proteomes" id="UP000018851"/>
    </source>
</evidence>
<dbReference type="AlphaFoldDB" id="W0AEX0"/>
<accession>W0AEX0</accession>
<dbReference type="CDD" id="cd00229">
    <property type="entry name" value="SGNH_hydrolase"/>
    <property type="match status" value="1"/>
</dbReference>
<dbReference type="KEGG" id="ssan:NX02_24205"/>
<dbReference type="Proteomes" id="UP000018851">
    <property type="component" value="Chromosome"/>
</dbReference>
<dbReference type="GO" id="GO:0016788">
    <property type="term" value="F:hydrolase activity, acting on ester bonds"/>
    <property type="evidence" value="ECO:0007669"/>
    <property type="project" value="UniProtKB-ARBA"/>
</dbReference>
<dbReference type="Gene3D" id="3.40.50.1110">
    <property type="entry name" value="SGNH hydrolase"/>
    <property type="match status" value="1"/>
</dbReference>
<dbReference type="SUPFAM" id="SSF52266">
    <property type="entry name" value="SGNH hydrolase"/>
    <property type="match status" value="1"/>
</dbReference>
<dbReference type="InterPro" id="IPR036514">
    <property type="entry name" value="SGNH_hydro_sf"/>
</dbReference>
<proteinExistence type="predicted"/>
<evidence type="ECO:0000313" key="1">
    <source>
        <dbReference type="EMBL" id="AHE56449.1"/>
    </source>
</evidence>
<dbReference type="EMBL" id="CP006644">
    <property type="protein sequence ID" value="AHE56449.1"/>
    <property type="molecule type" value="Genomic_DNA"/>
</dbReference>